<gene>
    <name evidence="1" type="ORF">FIBSPDRAFT_901340</name>
</gene>
<organism evidence="1 2">
    <name type="scientific">Athelia psychrophila</name>
    <dbReference type="NCBI Taxonomy" id="1759441"/>
    <lineage>
        <taxon>Eukaryota</taxon>
        <taxon>Fungi</taxon>
        <taxon>Dikarya</taxon>
        <taxon>Basidiomycota</taxon>
        <taxon>Agaricomycotina</taxon>
        <taxon>Agaricomycetes</taxon>
        <taxon>Agaricomycetidae</taxon>
        <taxon>Atheliales</taxon>
        <taxon>Atheliaceae</taxon>
        <taxon>Athelia</taxon>
    </lineage>
</organism>
<accession>A0A165XAW3</accession>
<sequence>MSKSDQYDLVFARCGNMSQSAAANPRAFEMARAFEMVELPASKWRRLMLQAPIARGNCKVRSSGPGVASNANLTFVIFRQAAKTMHRSRIQWQGFNVAVIKAMQQKFHRIEKMKRVIFAQSSTKLLQFKQ</sequence>
<protein>
    <submittedName>
        <fullName evidence="1">Uncharacterized protein</fullName>
    </submittedName>
</protein>
<keyword evidence="2" id="KW-1185">Reference proteome</keyword>
<dbReference type="AlphaFoldDB" id="A0A165XAW3"/>
<evidence type="ECO:0000313" key="1">
    <source>
        <dbReference type="EMBL" id="KZP08371.1"/>
    </source>
</evidence>
<dbReference type="EMBL" id="KV417723">
    <property type="protein sequence ID" value="KZP08371.1"/>
    <property type="molecule type" value="Genomic_DNA"/>
</dbReference>
<dbReference type="Proteomes" id="UP000076532">
    <property type="component" value="Unassembled WGS sequence"/>
</dbReference>
<reference evidence="1 2" key="1">
    <citation type="journal article" date="2016" name="Mol. Biol. Evol.">
        <title>Comparative Genomics of Early-Diverging Mushroom-Forming Fungi Provides Insights into the Origins of Lignocellulose Decay Capabilities.</title>
        <authorList>
            <person name="Nagy L.G."/>
            <person name="Riley R."/>
            <person name="Tritt A."/>
            <person name="Adam C."/>
            <person name="Daum C."/>
            <person name="Floudas D."/>
            <person name="Sun H."/>
            <person name="Yadav J.S."/>
            <person name="Pangilinan J."/>
            <person name="Larsson K.H."/>
            <person name="Matsuura K."/>
            <person name="Barry K."/>
            <person name="Labutti K."/>
            <person name="Kuo R."/>
            <person name="Ohm R.A."/>
            <person name="Bhattacharya S.S."/>
            <person name="Shirouzu T."/>
            <person name="Yoshinaga Y."/>
            <person name="Martin F.M."/>
            <person name="Grigoriev I.V."/>
            <person name="Hibbett D.S."/>
        </authorList>
    </citation>
    <scope>NUCLEOTIDE SEQUENCE [LARGE SCALE GENOMIC DNA]</scope>
    <source>
        <strain evidence="1 2">CBS 109695</strain>
    </source>
</reference>
<name>A0A165XAW3_9AGAM</name>
<proteinExistence type="predicted"/>
<evidence type="ECO:0000313" key="2">
    <source>
        <dbReference type="Proteomes" id="UP000076532"/>
    </source>
</evidence>